<evidence type="ECO:0000313" key="3">
    <source>
        <dbReference type="Proteomes" id="UP000045978"/>
    </source>
</evidence>
<feature type="compositionally biased region" description="Polar residues" evidence="1">
    <location>
        <begin position="205"/>
        <end position="220"/>
    </location>
</feature>
<evidence type="ECO:0000313" key="2">
    <source>
        <dbReference type="EMBL" id="CTP90728.1"/>
    </source>
</evidence>
<accession>A0A0K2ZYG1</accession>
<dbReference type="EMBL" id="CXOJ01000073">
    <property type="protein sequence ID" value="CTP90728.1"/>
    <property type="molecule type" value="Genomic_DNA"/>
</dbReference>
<sequence>MVSVVSSVGAACGGVAPLVSPAIGRAIALHAISPAPATHTGSICTAIRSPVPRGPLAGTCRMHTPRIAIGPDPCGGHAPAAQGRRGVAVAHTVGVQQCRRQQRVALRQPQISGVSNSNRSQWPTIASPKSSGPLRVHWPWSLRAIKFQAGMSMCMKRGCAGGEKSPARCDVQRGNEAVVWMDVVRSVQCRVRASSANGGRRHSKSLQPSPRRSAQYTSRR</sequence>
<dbReference type="Proteomes" id="UP000045978">
    <property type="component" value="Unassembled WGS sequence"/>
</dbReference>
<proteinExistence type="predicted"/>
<protein>
    <submittedName>
        <fullName evidence="2">Uncharacterized protein</fullName>
    </submittedName>
</protein>
<organism evidence="2 3">
    <name type="scientific">Xanthomonas graminis pv. phlei</name>
    <dbReference type="NCBI Taxonomy" id="487906"/>
    <lineage>
        <taxon>Bacteria</taxon>
        <taxon>Pseudomonadati</taxon>
        <taxon>Pseudomonadota</taxon>
        <taxon>Gammaproteobacteria</taxon>
        <taxon>Lysobacterales</taxon>
        <taxon>Lysobacteraceae</taxon>
        <taxon>Xanthomonas</taxon>
        <taxon>Xanthomonas translucens group</taxon>
        <taxon>Xanthomonas graminis</taxon>
    </lineage>
</organism>
<reference evidence="2 3" key="1">
    <citation type="submission" date="2015-07" db="EMBL/GenBank/DDBJ databases">
        <authorList>
            <person name="Noorani M."/>
        </authorList>
    </citation>
    <scope>NUCLEOTIDE SEQUENCE [LARGE SCALE GENOMIC DNA]</scope>
    <source>
        <strain evidence="2">LMG730</strain>
    </source>
</reference>
<evidence type="ECO:0000256" key="1">
    <source>
        <dbReference type="SAM" id="MobiDB-lite"/>
    </source>
</evidence>
<dbReference type="AlphaFoldDB" id="A0A0K2ZYG1"/>
<name>A0A0K2ZYG1_9XANT</name>
<feature type="region of interest" description="Disordered" evidence="1">
    <location>
        <begin position="194"/>
        <end position="220"/>
    </location>
</feature>
<gene>
    <name evidence="2" type="ORF">XTPLMG730_2912</name>
</gene>